<reference evidence="1" key="1">
    <citation type="submission" date="2020-02" db="EMBL/GenBank/DDBJ databases">
        <authorList>
            <person name="Meier V. D."/>
        </authorList>
    </citation>
    <scope>NUCLEOTIDE SEQUENCE</scope>
    <source>
        <strain evidence="1">AVDCRST_MAG81</strain>
    </source>
</reference>
<sequence>CLIKIKALVSNTNHKRSNTTFLACDRSRHLRCKPFLVMVMCAQYNISTSTIQSLPKGIKSLV</sequence>
<proteinExistence type="predicted"/>
<dbReference type="AlphaFoldDB" id="A0A6J4VX36"/>
<gene>
    <name evidence="1" type="ORF">AVDCRST_MAG81-4286</name>
</gene>
<name>A0A6J4VX36_9CYAN</name>
<feature type="non-terminal residue" evidence="1">
    <location>
        <position position="1"/>
    </location>
</feature>
<feature type="non-terminal residue" evidence="1">
    <location>
        <position position="62"/>
    </location>
</feature>
<evidence type="ECO:0000313" key="1">
    <source>
        <dbReference type="EMBL" id="CAA9587860.1"/>
    </source>
</evidence>
<organism evidence="1">
    <name type="scientific">uncultured Synechococcales cyanobacterium</name>
    <dbReference type="NCBI Taxonomy" id="1936017"/>
    <lineage>
        <taxon>Bacteria</taxon>
        <taxon>Bacillati</taxon>
        <taxon>Cyanobacteriota</taxon>
        <taxon>Cyanophyceae</taxon>
        <taxon>Synechococcales</taxon>
        <taxon>environmental samples</taxon>
    </lineage>
</organism>
<protein>
    <submittedName>
        <fullName evidence="1">Uncharacterized protein</fullName>
    </submittedName>
</protein>
<dbReference type="EMBL" id="CADCWO010000220">
    <property type="protein sequence ID" value="CAA9587860.1"/>
    <property type="molecule type" value="Genomic_DNA"/>
</dbReference>
<accession>A0A6J4VX36</accession>